<feature type="region of interest" description="Disordered" evidence="1">
    <location>
        <begin position="492"/>
        <end position="511"/>
    </location>
</feature>
<accession>A0AAP0HKV6</accession>
<feature type="compositionally biased region" description="Polar residues" evidence="1">
    <location>
        <begin position="260"/>
        <end position="270"/>
    </location>
</feature>
<dbReference type="EMBL" id="JBBNAE010000010">
    <property type="protein sequence ID" value="KAK9090629.1"/>
    <property type="molecule type" value="Genomic_DNA"/>
</dbReference>
<feature type="region of interest" description="Disordered" evidence="1">
    <location>
        <begin position="537"/>
        <end position="624"/>
    </location>
</feature>
<feature type="compositionally biased region" description="Polar residues" evidence="1">
    <location>
        <begin position="113"/>
        <end position="127"/>
    </location>
</feature>
<dbReference type="PANTHER" id="PTHR33144">
    <property type="entry name" value="OS10G0409366 PROTEIN-RELATED"/>
    <property type="match status" value="1"/>
</dbReference>
<name>A0AAP0HKV6_9MAGN</name>
<keyword evidence="3" id="KW-1185">Reference proteome</keyword>
<dbReference type="Proteomes" id="UP001417504">
    <property type="component" value="Unassembled WGS sequence"/>
</dbReference>
<dbReference type="InterPro" id="IPR004252">
    <property type="entry name" value="Probable_transposase_24"/>
</dbReference>
<feature type="compositionally biased region" description="Basic residues" evidence="1">
    <location>
        <begin position="190"/>
        <end position="200"/>
    </location>
</feature>
<dbReference type="PANTHER" id="PTHR33144:SF52">
    <property type="match status" value="1"/>
</dbReference>
<evidence type="ECO:0000313" key="3">
    <source>
        <dbReference type="Proteomes" id="UP001417504"/>
    </source>
</evidence>
<feature type="compositionally biased region" description="Polar residues" evidence="1">
    <location>
        <begin position="576"/>
        <end position="595"/>
    </location>
</feature>
<protein>
    <submittedName>
        <fullName evidence="2">Uncharacterized protein</fullName>
    </submittedName>
</protein>
<feature type="compositionally biased region" description="Polar residues" evidence="1">
    <location>
        <begin position="9"/>
        <end position="38"/>
    </location>
</feature>
<feature type="compositionally biased region" description="Low complexity" evidence="1">
    <location>
        <begin position="596"/>
        <end position="616"/>
    </location>
</feature>
<feature type="compositionally biased region" description="Basic and acidic residues" evidence="1">
    <location>
        <begin position="249"/>
        <end position="259"/>
    </location>
</feature>
<comment type="caution">
    <text evidence="2">The sequence shown here is derived from an EMBL/GenBank/DDBJ whole genome shotgun (WGS) entry which is preliminary data.</text>
</comment>
<feature type="compositionally biased region" description="Polar residues" evidence="1">
    <location>
        <begin position="48"/>
        <end position="65"/>
    </location>
</feature>
<feature type="region of interest" description="Disordered" evidence="1">
    <location>
        <begin position="652"/>
        <end position="675"/>
    </location>
</feature>
<dbReference type="AlphaFoldDB" id="A0AAP0HKV6"/>
<proteinExistence type="predicted"/>
<feature type="region of interest" description="Disordered" evidence="1">
    <location>
        <begin position="1"/>
        <end position="128"/>
    </location>
</feature>
<evidence type="ECO:0000313" key="2">
    <source>
        <dbReference type="EMBL" id="KAK9090629.1"/>
    </source>
</evidence>
<organism evidence="2 3">
    <name type="scientific">Stephania japonica</name>
    <dbReference type="NCBI Taxonomy" id="461633"/>
    <lineage>
        <taxon>Eukaryota</taxon>
        <taxon>Viridiplantae</taxon>
        <taxon>Streptophyta</taxon>
        <taxon>Embryophyta</taxon>
        <taxon>Tracheophyta</taxon>
        <taxon>Spermatophyta</taxon>
        <taxon>Magnoliopsida</taxon>
        <taxon>Ranunculales</taxon>
        <taxon>Menispermaceae</taxon>
        <taxon>Menispermoideae</taxon>
        <taxon>Cissampelideae</taxon>
        <taxon>Stephania</taxon>
    </lineage>
</organism>
<feature type="compositionally biased region" description="Polar residues" evidence="1">
    <location>
        <begin position="655"/>
        <end position="675"/>
    </location>
</feature>
<feature type="compositionally biased region" description="Low complexity" evidence="1">
    <location>
        <begin position="228"/>
        <end position="240"/>
    </location>
</feature>
<evidence type="ECO:0000256" key="1">
    <source>
        <dbReference type="SAM" id="MobiDB-lite"/>
    </source>
</evidence>
<feature type="region of interest" description="Disordered" evidence="1">
    <location>
        <begin position="226"/>
        <end position="297"/>
    </location>
</feature>
<dbReference type="Pfam" id="PF03004">
    <property type="entry name" value="Transposase_24"/>
    <property type="match status" value="1"/>
</dbReference>
<feature type="region of interest" description="Disordered" evidence="1">
    <location>
        <begin position="158"/>
        <end position="208"/>
    </location>
</feature>
<feature type="compositionally biased region" description="Polar residues" evidence="1">
    <location>
        <begin position="97"/>
        <end position="106"/>
    </location>
</feature>
<reference evidence="2 3" key="1">
    <citation type="submission" date="2024-01" db="EMBL/GenBank/DDBJ databases">
        <title>Genome assemblies of Stephania.</title>
        <authorList>
            <person name="Yang L."/>
        </authorList>
    </citation>
    <scope>NUCLEOTIDE SEQUENCE [LARGE SCALE GENOMIC DNA]</scope>
    <source>
        <strain evidence="2">QJT</strain>
        <tissue evidence="2">Leaf</tissue>
    </source>
</reference>
<feature type="compositionally biased region" description="Polar residues" evidence="1">
    <location>
        <begin position="537"/>
        <end position="552"/>
    </location>
</feature>
<sequence>MARTKRRANTSGIQTQSHSAIEQHQLSTLKPSDPSSIAPNYGKEGDALQTQSYSALEHQPCTSKPSYPLNGFPNPDETGVSSTTNTRGRKRTHDLTAASNVIQTRSRGAFDQHQPSTSKPSDTSNGRISLIITRKSQKRACENVSTRDFMQIQSHVALEQRQPSAPKPSDPTNGSPSFGGTGVSLLSNTRKCRSTRSGRKRTLDDATAGNDLQVQTHCAVALQELRTSKSSDSSSVAPSSGGIEVSSLNDKRKDQEKSIDNGTVRQTQTGCALELHQPSTLKPSDHSNSALGSTEKGLRIKLKKGRGPAKGSDDWGSGEKLHLEFNEFMEPVGANKDKFMSQLGIIARNGLKVPLTYTSWSEVPSEVLNSLWREVQENTNAPLEYCVNCLKSIGKLWRNWKHLVKANHYLAHETDDERLSYVPPRVIDDQWKTLVKYWGSEQARNITNRNKANRELQGLPHRTGRKGFSDIRFKMQQEGESTDRVSLWVKTRTPSFGAQHDPIATEGNSRARKRAFGNTSKRDAIQTQSDFTLEQLQPSTVHPSDPSCNAPNSGEAGRSFSTNTRKGPSMRKGPKSTRNNASPGNGIQMQTHCALSQQQFSLSNSSDSSNVAPSSSEPGASSLNDERILQNGILDDASVVDVIERQIQYGLEQHQPGTSPSDPTNPAPNSVETGKQQCSASISCKLFEGCRQIVEKLEASSKDTSLPSA</sequence>
<gene>
    <name evidence="2" type="ORF">Sjap_023806</name>
</gene>
<feature type="compositionally biased region" description="Polar residues" evidence="1">
    <location>
        <begin position="277"/>
        <end position="292"/>
    </location>
</feature>